<sequence>MWRTRAPRIPSDQGGNAHVAGVCEGMGVRYQIDPLVLRIGFVLTALLLGGGILAYLLAWLLTPRLGTTVTPLGSIVRRREDLDRLQSPVRNERSTGWILLIVLFFLMPPAVVVSVPFAFSRMGWDYVSYHVDLSFLIGPTLLILAWWGLHSMTPKPPAGLIPGYTSPEDTLDKPVDLSRFISLDPTLQPTPDMPDTAAHPLSDMANEQAAQAPKKSSWPLVVGIVVGILAILAAATVAVKSAGPYIADRIPDVPGDFHVSFDIGSEADLYTDHYNSNAGELSLDFSDMAPLDRSRTVTVEVTNHPVRIHLPEELPVEVTCTPEEVHGCRSASYNDDASGYSLTVDVVRTDSTEPVVITHDDDPGVAA</sequence>
<dbReference type="Proteomes" id="UP000035548">
    <property type="component" value="Chromosome"/>
</dbReference>
<gene>
    <name evidence="3" type="ORF">CUTER_02185</name>
</gene>
<accession>A0A0G3HH18</accession>
<feature type="domain" description="Phage shock protein PspC N-terminal" evidence="2">
    <location>
        <begin position="17"/>
        <end position="63"/>
    </location>
</feature>
<keyword evidence="1" id="KW-1133">Transmembrane helix</keyword>
<dbReference type="Pfam" id="PF04024">
    <property type="entry name" value="PspC"/>
    <property type="match status" value="1"/>
</dbReference>
<dbReference type="AlphaFoldDB" id="A0A0G3HH18"/>
<evidence type="ECO:0000313" key="3">
    <source>
        <dbReference type="EMBL" id="AKK10452.1"/>
    </source>
</evidence>
<keyword evidence="1" id="KW-0472">Membrane</keyword>
<reference evidence="3 4" key="1">
    <citation type="journal article" date="2015" name="Genome Announc.">
        <title>Virulence Factor Genes Detected in the Complete Genome Sequence of Corynebacterium uterequi DSM 45634, Isolated from the Uterus of a Maiden Mare.</title>
        <authorList>
            <person name="Ruckert C."/>
            <person name="Kriete M."/>
            <person name="Jaenicke S."/>
            <person name="Winkler A."/>
            <person name="Tauch A."/>
        </authorList>
    </citation>
    <scope>NUCLEOTIDE SEQUENCE [LARGE SCALE GENOMIC DNA]</scope>
    <source>
        <strain evidence="3 4">DSM 45634</strain>
    </source>
</reference>
<protein>
    <submittedName>
        <fullName evidence="3">Phage shock protein C (PspC) family protein</fullName>
    </submittedName>
</protein>
<dbReference type="InterPro" id="IPR007168">
    <property type="entry name" value="Phageshock_PspC_N"/>
</dbReference>
<evidence type="ECO:0000313" key="4">
    <source>
        <dbReference type="Proteomes" id="UP000035548"/>
    </source>
</evidence>
<evidence type="ECO:0000256" key="1">
    <source>
        <dbReference type="SAM" id="Phobius"/>
    </source>
</evidence>
<feature type="transmembrane region" description="Helical" evidence="1">
    <location>
        <begin position="131"/>
        <end position="149"/>
    </location>
</feature>
<feature type="transmembrane region" description="Helical" evidence="1">
    <location>
        <begin position="35"/>
        <end position="61"/>
    </location>
</feature>
<evidence type="ECO:0000259" key="2">
    <source>
        <dbReference type="Pfam" id="PF04024"/>
    </source>
</evidence>
<proteinExistence type="predicted"/>
<dbReference type="EMBL" id="CP011546">
    <property type="protein sequence ID" value="AKK10452.1"/>
    <property type="molecule type" value="Genomic_DNA"/>
</dbReference>
<name>A0A0G3HH18_9CORY</name>
<keyword evidence="1" id="KW-0812">Transmembrane</keyword>
<dbReference type="KEGG" id="cut:CUTER_02185"/>
<organism evidence="3 4">
    <name type="scientific">Corynebacterium uterequi</name>
    <dbReference type="NCBI Taxonomy" id="1072256"/>
    <lineage>
        <taxon>Bacteria</taxon>
        <taxon>Bacillati</taxon>
        <taxon>Actinomycetota</taxon>
        <taxon>Actinomycetes</taxon>
        <taxon>Mycobacteriales</taxon>
        <taxon>Corynebacteriaceae</taxon>
        <taxon>Corynebacterium</taxon>
    </lineage>
</organism>
<dbReference type="PATRIC" id="fig|1072256.5.peg.432"/>
<feature type="transmembrane region" description="Helical" evidence="1">
    <location>
        <begin position="218"/>
        <end position="239"/>
    </location>
</feature>
<feature type="transmembrane region" description="Helical" evidence="1">
    <location>
        <begin position="97"/>
        <end position="119"/>
    </location>
</feature>
<reference evidence="4" key="2">
    <citation type="submission" date="2015-05" db="EMBL/GenBank/DDBJ databases">
        <title>Complete genome sequence of Corynebacterium uterequi DSM 45634, isolated from the uterus of a maiden mare.</title>
        <authorList>
            <person name="Ruckert C."/>
            <person name="Albersmeier A."/>
            <person name="Winkler A."/>
            <person name="Tauch A."/>
        </authorList>
    </citation>
    <scope>NUCLEOTIDE SEQUENCE [LARGE SCALE GENOMIC DNA]</scope>
    <source>
        <strain evidence="4">DSM 45634</strain>
    </source>
</reference>
<dbReference type="STRING" id="1072256.CUTER_02185"/>
<keyword evidence="4" id="KW-1185">Reference proteome</keyword>